<evidence type="ECO:0000256" key="4">
    <source>
        <dbReference type="ARBA" id="ARBA00022692"/>
    </source>
</evidence>
<dbReference type="PANTHER" id="PTHR33452:SF1">
    <property type="entry name" value="INNER MEMBRANE PROTEIN YPHA-RELATED"/>
    <property type="match status" value="1"/>
</dbReference>
<sequence>MKKQLCKLYSGYRCAESLCIQYLSPVFNLGLRIYLAQVFFLSGLTKIRNWDGTLFLFNFEYQVPFIPPEIAAMMAAGGELILPVLLISGCLGRFAAAGLFILNLMAVISYPALLPIALKDHYLWGALLAVLAIYGAGKWSADEWLNRRCQAGQIKPLNSGL</sequence>
<evidence type="ECO:0000256" key="6">
    <source>
        <dbReference type="ARBA" id="ARBA00023136"/>
    </source>
</evidence>
<feature type="transmembrane region" description="Helical" evidence="7">
    <location>
        <begin position="20"/>
        <end position="45"/>
    </location>
</feature>
<feature type="transmembrane region" description="Helical" evidence="7">
    <location>
        <begin position="65"/>
        <end position="87"/>
    </location>
</feature>
<name>A0ABX0KXP7_9NEIS</name>
<gene>
    <name evidence="8" type="ORF">HA050_06895</name>
</gene>
<evidence type="ECO:0000256" key="7">
    <source>
        <dbReference type="SAM" id="Phobius"/>
    </source>
</evidence>
<feature type="transmembrane region" description="Helical" evidence="7">
    <location>
        <begin position="122"/>
        <end position="141"/>
    </location>
</feature>
<keyword evidence="6 7" id="KW-0472">Membrane</keyword>
<keyword evidence="3" id="KW-1003">Cell membrane</keyword>
<dbReference type="InterPro" id="IPR051907">
    <property type="entry name" value="DoxX-like_oxidoreductase"/>
</dbReference>
<keyword evidence="5 7" id="KW-1133">Transmembrane helix</keyword>
<dbReference type="RefSeq" id="WP_166823853.1">
    <property type="nucleotide sequence ID" value="NZ_JAAOLX010000003.1"/>
</dbReference>
<keyword evidence="9" id="KW-1185">Reference proteome</keyword>
<keyword evidence="4 7" id="KW-0812">Transmembrane</keyword>
<dbReference type="Pfam" id="PF07681">
    <property type="entry name" value="DoxX"/>
    <property type="match status" value="1"/>
</dbReference>
<proteinExistence type="inferred from homology"/>
<dbReference type="PANTHER" id="PTHR33452">
    <property type="entry name" value="OXIDOREDUCTASE CATD-RELATED"/>
    <property type="match status" value="1"/>
</dbReference>
<comment type="caution">
    <text evidence="8">The sequence shown here is derived from an EMBL/GenBank/DDBJ whole genome shotgun (WGS) entry which is preliminary data.</text>
</comment>
<evidence type="ECO:0000256" key="5">
    <source>
        <dbReference type="ARBA" id="ARBA00022989"/>
    </source>
</evidence>
<dbReference type="Proteomes" id="UP000712570">
    <property type="component" value="Unassembled WGS sequence"/>
</dbReference>
<reference evidence="8 9" key="1">
    <citation type="submission" date="2020-03" db="EMBL/GenBank/DDBJ databases">
        <title>Draft genome sequence of environmentally isolated violet-colored cultures.</title>
        <authorList>
            <person name="Wilson H.S."/>
        </authorList>
    </citation>
    <scope>NUCLEOTIDE SEQUENCE [LARGE SCALE GENOMIC DNA]</scope>
    <source>
        <strain evidence="8 9">HSC-16F04</strain>
    </source>
</reference>
<comment type="similarity">
    <text evidence="2">Belongs to the DoxX family.</text>
</comment>
<evidence type="ECO:0000313" key="8">
    <source>
        <dbReference type="EMBL" id="NHQ85846.1"/>
    </source>
</evidence>
<protein>
    <submittedName>
        <fullName evidence="8">DoxX family protein</fullName>
    </submittedName>
</protein>
<evidence type="ECO:0000256" key="2">
    <source>
        <dbReference type="ARBA" id="ARBA00006679"/>
    </source>
</evidence>
<dbReference type="EMBL" id="JAAOLX010000003">
    <property type="protein sequence ID" value="NHQ85846.1"/>
    <property type="molecule type" value="Genomic_DNA"/>
</dbReference>
<evidence type="ECO:0000256" key="1">
    <source>
        <dbReference type="ARBA" id="ARBA00004651"/>
    </source>
</evidence>
<feature type="transmembrane region" description="Helical" evidence="7">
    <location>
        <begin position="94"/>
        <end position="116"/>
    </location>
</feature>
<evidence type="ECO:0000256" key="3">
    <source>
        <dbReference type="ARBA" id="ARBA00022475"/>
    </source>
</evidence>
<accession>A0ABX0KXP7</accession>
<evidence type="ECO:0000313" key="9">
    <source>
        <dbReference type="Proteomes" id="UP000712570"/>
    </source>
</evidence>
<comment type="subcellular location">
    <subcellularLocation>
        <location evidence="1">Cell membrane</location>
        <topology evidence="1">Multi-pass membrane protein</topology>
    </subcellularLocation>
</comment>
<dbReference type="InterPro" id="IPR032808">
    <property type="entry name" value="DoxX"/>
</dbReference>
<organism evidence="8 9">
    <name type="scientific">Iodobacter violaceini</name>
    <dbReference type="NCBI Taxonomy" id="3044271"/>
    <lineage>
        <taxon>Bacteria</taxon>
        <taxon>Pseudomonadati</taxon>
        <taxon>Pseudomonadota</taxon>
        <taxon>Betaproteobacteria</taxon>
        <taxon>Neisseriales</taxon>
        <taxon>Chitinibacteraceae</taxon>
        <taxon>Iodobacter</taxon>
    </lineage>
</organism>